<dbReference type="STRING" id="2025994.A0A2T2ZTD9"/>
<evidence type="ECO:0000313" key="4">
    <source>
        <dbReference type="Proteomes" id="UP000241462"/>
    </source>
</evidence>
<dbReference type="SUPFAM" id="SSF51658">
    <property type="entry name" value="Xylose isomerase-like"/>
    <property type="match status" value="1"/>
</dbReference>
<feature type="non-terminal residue" evidence="3">
    <location>
        <position position="377"/>
    </location>
</feature>
<dbReference type="OrthoDB" id="5360893at2759"/>
<evidence type="ECO:0000259" key="2">
    <source>
        <dbReference type="Pfam" id="PF01261"/>
    </source>
</evidence>
<organism evidence="3 4">
    <name type="scientific">Coniella lustricola</name>
    <dbReference type="NCBI Taxonomy" id="2025994"/>
    <lineage>
        <taxon>Eukaryota</taxon>
        <taxon>Fungi</taxon>
        <taxon>Dikarya</taxon>
        <taxon>Ascomycota</taxon>
        <taxon>Pezizomycotina</taxon>
        <taxon>Sordariomycetes</taxon>
        <taxon>Sordariomycetidae</taxon>
        <taxon>Diaporthales</taxon>
        <taxon>Schizoparmaceae</taxon>
        <taxon>Coniella</taxon>
    </lineage>
</organism>
<feature type="non-terminal residue" evidence="3">
    <location>
        <position position="1"/>
    </location>
</feature>
<dbReference type="Pfam" id="PF01261">
    <property type="entry name" value="AP_endonuc_2"/>
    <property type="match status" value="1"/>
</dbReference>
<dbReference type="InParanoid" id="A0A2T2ZTD9"/>
<keyword evidence="3" id="KW-0413">Isomerase</keyword>
<gene>
    <name evidence="3" type="ORF">BD289DRAFT_343828</name>
</gene>
<dbReference type="PANTHER" id="PTHR12110:SF56">
    <property type="entry name" value="DEHYDRATASE, PUTATIVE (AFU_ORTHOLOGUE AFUA_6G08740)-RELATED"/>
    <property type="match status" value="1"/>
</dbReference>
<dbReference type="Proteomes" id="UP000241462">
    <property type="component" value="Unassembled WGS sequence"/>
</dbReference>
<keyword evidence="4" id="KW-1185">Reference proteome</keyword>
<protein>
    <submittedName>
        <fullName evidence="3">Xylose isomerase-like protein</fullName>
    </submittedName>
</protein>
<dbReference type="EMBL" id="KZ678730">
    <property type="protein sequence ID" value="PSR76072.1"/>
    <property type="molecule type" value="Genomic_DNA"/>
</dbReference>
<dbReference type="AlphaFoldDB" id="A0A2T2ZTD9"/>
<dbReference type="Gene3D" id="3.20.20.150">
    <property type="entry name" value="Divalent-metal-dependent TIM barrel enzymes"/>
    <property type="match status" value="1"/>
</dbReference>
<feature type="region of interest" description="Disordered" evidence="1">
    <location>
        <begin position="290"/>
        <end position="309"/>
    </location>
</feature>
<sequence>LPLSLASCSIGLPRHTLHQKLEAISRAGFQGIELSFPDILAHAKELRALGQLPADLVPSSSSSSSSSPGKHNNDHDHGHDDDDDDEISDSDWPVLVHTAADIRRLCTAHNLTVLVLQPFANYEGWTDPAARAAVRDRAKGWARIMTAAGTTMLQVGATDTPAHKITASRAQLAADLAELADLLQAENPAFCLAYENWCWATHAPGWKDVWDIVQLADRANIGLCLDTFQSAGGQWGDPTTASGMLEARHLPSPDQVAAAWLASLRDLVQTVPADKIFFLQISDAYHVTPPLAPHPAPDSPDEGLRPRGRWSHDHRPLPYDGGYLPIADFTRAVLETGFRGWLSVEVFDGRWEDKYGDDLAGFAHKARESTRKLVQDA</sequence>
<proteinExistence type="predicted"/>
<reference evidence="3 4" key="1">
    <citation type="journal article" date="2018" name="Mycol. Prog.">
        <title>Coniella lustricola, a new species from submerged detritus.</title>
        <authorList>
            <person name="Raudabaugh D.B."/>
            <person name="Iturriaga T."/>
            <person name="Carver A."/>
            <person name="Mondo S."/>
            <person name="Pangilinan J."/>
            <person name="Lipzen A."/>
            <person name="He G."/>
            <person name="Amirebrahimi M."/>
            <person name="Grigoriev I.V."/>
            <person name="Miller A.N."/>
        </authorList>
    </citation>
    <scope>NUCLEOTIDE SEQUENCE [LARGE SCALE GENOMIC DNA]</scope>
    <source>
        <strain evidence="3 4">B22-T-1</strain>
    </source>
</reference>
<accession>A0A2T2ZTD9</accession>
<dbReference type="InterPro" id="IPR013022">
    <property type="entry name" value="Xyl_isomerase-like_TIM-brl"/>
</dbReference>
<name>A0A2T2ZTD9_9PEZI</name>
<dbReference type="GO" id="GO:0016853">
    <property type="term" value="F:isomerase activity"/>
    <property type="evidence" value="ECO:0007669"/>
    <property type="project" value="UniProtKB-KW"/>
</dbReference>
<dbReference type="InterPro" id="IPR036237">
    <property type="entry name" value="Xyl_isomerase-like_sf"/>
</dbReference>
<dbReference type="PANTHER" id="PTHR12110">
    <property type="entry name" value="HYDROXYPYRUVATE ISOMERASE"/>
    <property type="match status" value="1"/>
</dbReference>
<feature type="region of interest" description="Disordered" evidence="1">
    <location>
        <begin position="55"/>
        <end position="87"/>
    </location>
</feature>
<feature type="compositionally biased region" description="Basic and acidic residues" evidence="1">
    <location>
        <begin position="71"/>
        <end position="80"/>
    </location>
</feature>
<dbReference type="InterPro" id="IPR050312">
    <property type="entry name" value="IolE/XylAMocC-like"/>
</dbReference>
<evidence type="ECO:0000313" key="3">
    <source>
        <dbReference type="EMBL" id="PSR76072.1"/>
    </source>
</evidence>
<evidence type="ECO:0000256" key="1">
    <source>
        <dbReference type="SAM" id="MobiDB-lite"/>
    </source>
</evidence>
<feature type="domain" description="Xylose isomerase-like TIM barrel" evidence="2">
    <location>
        <begin position="91"/>
        <end position="360"/>
    </location>
</feature>